<feature type="region of interest" description="Disordered" evidence="3">
    <location>
        <begin position="381"/>
        <end position="412"/>
    </location>
</feature>
<dbReference type="InterPro" id="IPR011989">
    <property type="entry name" value="ARM-like"/>
</dbReference>
<dbReference type="Proteomes" id="UP000019149">
    <property type="component" value="Unassembled WGS sequence"/>
</dbReference>
<feature type="compositionally biased region" description="Polar residues" evidence="3">
    <location>
        <begin position="385"/>
        <end position="394"/>
    </location>
</feature>
<dbReference type="InterPro" id="IPR040108">
    <property type="entry name" value="Laa1/Sip1/HEATR5"/>
</dbReference>
<dbReference type="GO" id="GO:0008104">
    <property type="term" value="P:intracellular protein localization"/>
    <property type="evidence" value="ECO:0007669"/>
    <property type="project" value="TreeGrafter"/>
</dbReference>
<feature type="compositionally biased region" description="Low complexity" evidence="3">
    <location>
        <begin position="2676"/>
        <end position="2697"/>
    </location>
</feature>
<feature type="compositionally biased region" description="Gly residues" evidence="3">
    <location>
        <begin position="396"/>
        <end position="412"/>
    </location>
</feature>
<dbReference type="KEGG" id="egl:EGR_03841"/>
<dbReference type="GO" id="GO:0030139">
    <property type="term" value="C:endocytic vesicle"/>
    <property type="evidence" value="ECO:0007669"/>
    <property type="project" value="TreeGrafter"/>
</dbReference>
<dbReference type="Pfam" id="PF25468">
    <property type="entry name" value="HEAT_HEATR5A"/>
    <property type="match status" value="1"/>
</dbReference>
<dbReference type="OMA" id="YPQVIQE"/>
<feature type="region of interest" description="Disordered" evidence="3">
    <location>
        <begin position="1393"/>
        <end position="1452"/>
    </location>
</feature>
<reference evidence="4 5" key="1">
    <citation type="journal article" date="2013" name="Nat. Genet.">
        <title>The genome of the hydatid tapeworm Echinococcus granulosus.</title>
        <authorList>
            <person name="Zheng H."/>
            <person name="Zhang W."/>
            <person name="Zhang L."/>
            <person name="Zhang Z."/>
            <person name="Li J."/>
            <person name="Lu G."/>
            <person name="Zhu Y."/>
            <person name="Wang Y."/>
            <person name="Huang Y."/>
            <person name="Liu J."/>
            <person name="Kang H."/>
            <person name="Chen J."/>
            <person name="Wang L."/>
            <person name="Chen A."/>
            <person name="Yu S."/>
            <person name="Gao Z."/>
            <person name="Jin L."/>
            <person name="Gu W."/>
            <person name="Wang Z."/>
            <person name="Zhao L."/>
            <person name="Shi B."/>
            <person name="Wen H."/>
            <person name="Lin R."/>
            <person name="Jones M.K."/>
            <person name="Brejova B."/>
            <person name="Vinar T."/>
            <person name="Zhao G."/>
            <person name="McManus D.P."/>
            <person name="Chen Z."/>
            <person name="Zhou Y."/>
            <person name="Wang S."/>
        </authorList>
    </citation>
    <scope>NUCLEOTIDE SEQUENCE [LARGE SCALE GENOMIC DNA]</scope>
</reference>
<dbReference type="GO" id="GO:0042147">
    <property type="term" value="P:retrograde transport, endosome to Golgi"/>
    <property type="evidence" value="ECO:0007669"/>
    <property type="project" value="TreeGrafter"/>
</dbReference>
<feature type="coiled-coil region" evidence="2">
    <location>
        <begin position="1757"/>
        <end position="1784"/>
    </location>
</feature>
<dbReference type="EMBL" id="APAU02000021">
    <property type="protein sequence ID" value="EUB61355.1"/>
    <property type="molecule type" value="Genomic_DNA"/>
</dbReference>
<feature type="compositionally biased region" description="Polar residues" evidence="3">
    <location>
        <begin position="1402"/>
        <end position="1418"/>
    </location>
</feature>
<sequence length="2718" mass="291997">MDAHPGLLLNDAAFARVPEQNKPVFIYDWLRSLDRRLSQSTKTEVRNVQQALTDQLMNQVTQGVGPPSRKLLGRCLAKVFTTGDSISLYAVLNSCNDALKIRDDSPTTINKRLTALTCLGVIYRSLGRLCGRSFEETVGILTKMIKQCLNSLTQYHPHFFISDLDAVMSMCIKGLDGSNHAVRMEISKLLGFVLAKTQLDSGVSGTIGNGNSVTGNTSTGGVLPNQNLTASRNKPTTLDDIFTLLSSAFLRGPSRFHKGSNSVSREVRAGITYVYLEFFTHMGSDWLVTHSYTILSHCLSLLTSPRTASTPSEAAFTRLCVGGHLLPRLLRRHFSEAAQIAVARHLLALLSTRMRKRTNQPQQGQSQLRGLGKGLRPVRSAEQLDGQTTGSPNRSGSGGGSEDGNGGAGNIGGSGGGADDANYLICCLDVLTEVIRWLDSSVAPILSSPSNLVDTLFDAFLCHTSLGVRVAAAAVLRQLAIALPSQRVPLMDRCMGALSSAASADSISGHSLALGGLVAGSRLGELGIPCAKGRAVFSLAEDLLRAANQNSRLTMSRTQAGWYLLGACMALGPTAVRPHLPRLNLLWRNAFPRSTRELEAEKQRGDAFTWQVTLEARAGALCSMQAFLEYCAPAMAGENVARRLLSPLECALNLLDQMPDIVRTFGNHLAAPAALLRLRLYRCLALLPPSAYSDFISSKLFQKKTITKNIKKRFCFGLDPGHRESHKQIPRPPKFIKKTLGERIASCDHYWWWVLPLQREGGFNVLLREIVAEFTLTDSSSTTAVCLAGLLGQSEDSVVLNSWCRASDQQLVEDALDGKVSFKSFSTLNFDHKPDDKPLIVAISNRFLTKPTFSLITGFDHIGSLCSIEQHNYCRPGSLSNDTAYLFLKEGLLTAVASLFTSDASTIDFSLKFILEGQPEVPSMIPHKQSSTCVTVDNSTTPSYLTNHQHHRQGPPALSSRVIEASINLFGLVFPFVSIRHRVQMLEHFVECIRVSKAARQEAIQVNIFAALLCALRHLSETKYAFGEDKHLRDTAVSLAMSALSSSNTVLRFAAAECVGRLAQVVGEAGFLADVAQTSFDQLRCLRDSKARAAGLCAAIGCLHRFTSVSVLLAVAQDSSAPTVQAWALNALALTSESGGPMFREFVQPSLNLVLRLLLKTPSTITDIHNSLANLLGALITTLGPELQSSGGGGGGGKPNMGLCCLLCCSILLEHPDPLLQAEGIANFQRIHVFAPHLVNLSLFAPFLSASMTSPYFALRRAAITCIRQISQKDADNLCEVMAAVSTTSPYSAISTTTTGFIGNLPGEKPPASTVSTNIAAETSAEAVAPPLETVLFSLLDVETDSKLRSHLEEAISSLLQARGLSHFSGWMRSLKQLLQLTTSKFNAVREGIREEADPSKPQRSLKQWATDDGNSGRANDNTEEEADEDDDEQTLGANTKSRGESFRPGDTIFSLPPRWPTRILAIACLRRLMCLCYQAAELATVAPLSTTTTATEIGLRSPQLSRDLPLTPLQQQQRAHFDLVLARKLRSGLTDVPWLVLHLADLVRVTFIAATASSDHLRRFGLFALKQVIQFFAPVVDPDSTGNYLLEQFQAQISTALSSAFATAATSVTAITTAPLPDITAAACEVCACWLTSGVPREAADLRRVHDLLTASLEILRASPFSTSASTALFSEACVTRLKLAVLTAWAEVFIAAARFRETALQTLQLLSILESSGRESSSGGDALGDVVQRQFFLMLAGDGGAGSGNWAQPSVHDASKLLEVLEKEVDNEDELDEEEEDEVFNEETGECSGSVDVKRKRFIRKSRRTVAESRHSYQLLSRLIGDDLAELASDWLAALRDFALINLPDELAFQRPSTAGAFYDTQTGIEQVRPFYARSWLALLEAATLCLNTESKCTSRLSYSSFEVTERQTVVSMTRDSFFLIFGIAVEAMSDVISKPPTSVVAKCLRIVELLFMNPQSQPYFFASTPRLLVELLSVLHRIILTRDSISLHLACLRVLHLLLAAANNRLRTTLAAALNPTGSGNTEAAVEAIPIWLETGQSLEELLAVLLCPCATDMEVVLKALELADGGAKSCFEEPPDSSCRLVLAILQVIVCLLARYHPSVLQSPVSEQAQPLKSSSAFPKSTAAQHRKAPVILASAVHALTALLRIASPDILSINPDKKVSGVLPVMCRLVSRIAQLELLNPSHIGKRESRPAPIISSPGLKEEDKATDVVSLGSTSTISTVAANAASAPTAATSGPPDLGTISASAFKTAITAETDITSTSSGANDTAYSTTVTAAEVAAFSAGGRGCASLNAKLGWSQEQACLADALVAFLATVAQHHCRPASATTATSAATAAADITTSVDASSGAAAEAVDDAVSSSTLPSVSQPHNTTSGVVFNDSGDTPPCDWHQLVIACLLTFVQHDHAAEDASMMVVGETNGGVIEQEQTARCCLIAACLSARVIAAAPLAVFRCRAVEFGIFDLLTRAWRDASSSGSPQAPLNGATTRTVCLAAIEMLVNHHDADVSSCCVKTLMPQVFHWLYELSLVTATTSGASLPITASTVDVFGETQSLTSQQQVRRLFLSSLEEAVSAAIALSVNVVDIAEASGRQNLLIILLPLFCDLLHDADAISSGDNSNNDGMVAVRRMLHRLALKNLLALGSRYPAEFRHVVAKVAGLKPRIEAAVKASTTATGTSTSATSTKKGATVTSQQHQQQPRAAIKLKMEFSNFT</sequence>
<comment type="caution">
    <text evidence="4">The sequence shown here is derived from an EMBL/GenBank/DDBJ whole genome shotgun (WGS) entry which is preliminary data.</text>
</comment>
<dbReference type="CTD" id="36339556"/>
<evidence type="ECO:0000313" key="4">
    <source>
        <dbReference type="EMBL" id="EUB61355.1"/>
    </source>
</evidence>
<dbReference type="GeneID" id="36339556"/>
<keyword evidence="5" id="KW-1185">Reference proteome</keyword>
<proteinExistence type="inferred from homology"/>
<dbReference type="SUPFAM" id="SSF48371">
    <property type="entry name" value="ARM repeat"/>
    <property type="match status" value="3"/>
</dbReference>
<evidence type="ECO:0000313" key="5">
    <source>
        <dbReference type="Proteomes" id="UP000019149"/>
    </source>
</evidence>
<dbReference type="PANTHER" id="PTHR21663:SF0">
    <property type="entry name" value="HEAT REPEAT-CONTAINING PROTEIN 5B"/>
    <property type="match status" value="1"/>
</dbReference>
<dbReference type="PANTHER" id="PTHR21663">
    <property type="entry name" value="HYPOTHETICAL HEAT DOMAIN-CONTAINING"/>
    <property type="match status" value="1"/>
</dbReference>
<dbReference type="STRING" id="6210.W6UIP1"/>
<gene>
    <name evidence="4" type="ORF">EGR_03841</name>
</gene>
<organism evidence="4 5">
    <name type="scientific">Echinococcus granulosus</name>
    <name type="common">Hydatid tapeworm</name>
    <dbReference type="NCBI Taxonomy" id="6210"/>
    <lineage>
        <taxon>Eukaryota</taxon>
        <taxon>Metazoa</taxon>
        <taxon>Spiralia</taxon>
        <taxon>Lophotrochozoa</taxon>
        <taxon>Platyhelminthes</taxon>
        <taxon>Cestoda</taxon>
        <taxon>Eucestoda</taxon>
        <taxon>Cyclophyllidea</taxon>
        <taxon>Taeniidae</taxon>
        <taxon>Echinococcus</taxon>
        <taxon>Echinococcus granulosus group</taxon>
    </lineage>
</organism>
<dbReference type="RefSeq" id="XP_024352551.1">
    <property type="nucleotide sequence ID" value="XM_024493090.1"/>
</dbReference>
<dbReference type="InterPro" id="IPR046837">
    <property type="entry name" value="Laa1/Sip1/HEATR5-like_HEAT"/>
</dbReference>
<evidence type="ECO:0000256" key="3">
    <source>
        <dbReference type="SAM" id="MobiDB-lite"/>
    </source>
</evidence>
<dbReference type="GO" id="GO:0006897">
    <property type="term" value="P:endocytosis"/>
    <property type="evidence" value="ECO:0007669"/>
    <property type="project" value="TreeGrafter"/>
</dbReference>
<accession>W6UIP1</accession>
<dbReference type="GO" id="GO:0005829">
    <property type="term" value="C:cytosol"/>
    <property type="evidence" value="ECO:0007669"/>
    <property type="project" value="GOC"/>
</dbReference>
<evidence type="ECO:0000256" key="1">
    <source>
        <dbReference type="ARBA" id="ARBA00008304"/>
    </source>
</evidence>
<dbReference type="OrthoDB" id="192608at2759"/>
<feature type="compositionally biased region" description="Acidic residues" evidence="3">
    <location>
        <begin position="1422"/>
        <end position="1434"/>
    </location>
</feature>
<dbReference type="GO" id="GO:0016020">
    <property type="term" value="C:membrane"/>
    <property type="evidence" value="ECO:0007669"/>
    <property type="project" value="TreeGrafter"/>
</dbReference>
<dbReference type="GO" id="GO:0005794">
    <property type="term" value="C:Golgi apparatus"/>
    <property type="evidence" value="ECO:0007669"/>
    <property type="project" value="TreeGrafter"/>
</dbReference>
<dbReference type="InterPro" id="IPR016024">
    <property type="entry name" value="ARM-type_fold"/>
</dbReference>
<keyword evidence="2" id="KW-0175">Coiled coil</keyword>
<dbReference type="Gene3D" id="1.25.10.10">
    <property type="entry name" value="Leucine-rich Repeat Variant"/>
    <property type="match status" value="1"/>
</dbReference>
<feature type="region of interest" description="Disordered" evidence="3">
    <location>
        <begin position="2676"/>
        <end position="2707"/>
    </location>
</feature>
<comment type="similarity">
    <text evidence="1">Belongs to the HEATR5 family.</text>
</comment>
<evidence type="ECO:0000256" key="2">
    <source>
        <dbReference type="SAM" id="Coils"/>
    </source>
</evidence>
<name>W6UIP1_ECHGR</name>
<dbReference type="Pfam" id="PF20210">
    <property type="entry name" value="Laa1_Sip1_HTR5"/>
    <property type="match status" value="1"/>
</dbReference>
<protein>
    <submittedName>
        <fullName evidence="4">HEAT repeat-containing protein 5B</fullName>
    </submittedName>
</protein>